<evidence type="ECO:0000313" key="2">
    <source>
        <dbReference type="EMBL" id="SEW45515.1"/>
    </source>
</evidence>
<protein>
    <submittedName>
        <fullName evidence="2">Uncharacterized conserved protein, DUF885 familyt</fullName>
    </submittedName>
</protein>
<dbReference type="Proteomes" id="UP000199701">
    <property type="component" value="Unassembled WGS sequence"/>
</dbReference>
<dbReference type="InterPro" id="IPR010281">
    <property type="entry name" value="DUF885"/>
</dbReference>
<sequence>MKLFKKIAALLLIVVLSFSQISCTTSNVSSNETQSINNSTAAATAFKAFDDFTNDLFAELAPQNTITLHSLVEHPENYGINDYEVTLGSYKTEDLDGTSEYIDLLNKLKEFDRNELSESQQVTFDELLKYFQTELEYSDLYMFSTQLTPTTGIQVSLPIVFAEYSLDNKTDIDNYINLLSQTDRYFGELMEFEKLRSQKGMFMEDSIADKVIDQCETFLKNKDNNYLITTFDERIASIQGLTEKEISDYKNANAEAVNKHVLPAYSSLIDGVKALKGTNKYAGGLFNYPNGAKYYEYLLQSELGWSKSVDELDALLDKYINLSMLQMSTLLAKDSTLLDNADSFSFSLTDPKEILIALTEQIKKDFPDPPAVNYNIKYIDKSLEAYSSPAMYFLPQLDNYTDNAIYINKSNSDVSTLYSTLAHEGYPGHMYQSTYFVSLKPSPIRILLRPGGYLEGWASYCELYSYTLSDSTNSNLNSLMQANYEAILMLYSKVDLGINYYGWTLDATTKFLTKYGFTDQSIAKEMYESMIAEPGNYPKYSIGCIAFMELKNTAQTALGDQFNLKDFHKFLMDLGPVQFDLVEQKLQVWIASQK</sequence>
<organism evidence="2 3">
    <name type="scientific">[Clostridium] fimetarium</name>
    <dbReference type="NCBI Taxonomy" id="99656"/>
    <lineage>
        <taxon>Bacteria</taxon>
        <taxon>Bacillati</taxon>
        <taxon>Bacillota</taxon>
        <taxon>Clostridia</taxon>
        <taxon>Lachnospirales</taxon>
        <taxon>Lachnospiraceae</taxon>
    </lineage>
</organism>
<dbReference type="PANTHER" id="PTHR33361">
    <property type="entry name" value="GLR0591 PROTEIN"/>
    <property type="match status" value="1"/>
</dbReference>
<evidence type="ECO:0000313" key="3">
    <source>
        <dbReference type="Proteomes" id="UP000199701"/>
    </source>
</evidence>
<reference evidence="2 3" key="1">
    <citation type="submission" date="2016-10" db="EMBL/GenBank/DDBJ databases">
        <authorList>
            <person name="de Groot N.N."/>
        </authorList>
    </citation>
    <scope>NUCLEOTIDE SEQUENCE [LARGE SCALE GENOMIC DNA]</scope>
    <source>
        <strain evidence="2 3">DSM 9179</strain>
    </source>
</reference>
<keyword evidence="1" id="KW-0732">Signal</keyword>
<accession>A0A1I0RW04</accession>
<keyword evidence="3" id="KW-1185">Reference proteome</keyword>
<dbReference type="AlphaFoldDB" id="A0A1I0RW04"/>
<name>A0A1I0RW04_9FIRM</name>
<evidence type="ECO:0000256" key="1">
    <source>
        <dbReference type="SAM" id="SignalP"/>
    </source>
</evidence>
<feature type="chain" id="PRO_5038792217" evidence="1">
    <location>
        <begin position="22"/>
        <end position="594"/>
    </location>
</feature>
<dbReference type="STRING" id="99656.SAMN05421659_1262"/>
<dbReference type="RefSeq" id="WP_092458038.1">
    <property type="nucleotide sequence ID" value="NZ_FOJI01000026.1"/>
</dbReference>
<dbReference type="EMBL" id="FOJI01000026">
    <property type="protein sequence ID" value="SEW45515.1"/>
    <property type="molecule type" value="Genomic_DNA"/>
</dbReference>
<proteinExistence type="predicted"/>
<gene>
    <name evidence="2" type="ORF">SAMN05421659_1262</name>
</gene>
<feature type="signal peptide" evidence="1">
    <location>
        <begin position="1"/>
        <end position="21"/>
    </location>
</feature>
<dbReference type="Pfam" id="PF05960">
    <property type="entry name" value="DUF885"/>
    <property type="match status" value="1"/>
</dbReference>
<dbReference type="PANTHER" id="PTHR33361:SF2">
    <property type="entry name" value="DUF885 DOMAIN-CONTAINING PROTEIN"/>
    <property type="match status" value="1"/>
</dbReference>
<dbReference type="OrthoDB" id="9760040at2"/>